<evidence type="ECO:0000313" key="6">
    <source>
        <dbReference type="Proteomes" id="UP000823561"/>
    </source>
</evidence>
<feature type="compositionally biased region" description="Low complexity" evidence="3">
    <location>
        <begin position="136"/>
        <end position="156"/>
    </location>
</feature>
<dbReference type="EMBL" id="JADWDJ010000017">
    <property type="protein sequence ID" value="KAG5267112.1"/>
    <property type="molecule type" value="Genomic_DNA"/>
</dbReference>
<dbReference type="AlphaFoldDB" id="A0AAV6G198"/>
<comment type="similarity">
    <text evidence="1">Belongs to the CDI family.</text>
</comment>
<feature type="domain" description="Cyclin-dependent kinase inhibitor" evidence="4">
    <location>
        <begin position="59"/>
        <end position="108"/>
    </location>
</feature>
<evidence type="ECO:0000313" key="5">
    <source>
        <dbReference type="EMBL" id="KAG5267112.1"/>
    </source>
</evidence>
<dbReference type="InterPro" id="IPR029841">
    <property type="entry name" value="CDKN1A"/>
</dbReference>
<dbReference type="GO" id="GO:0007346">
    <property type="term" value="P:regulation of mitotic cell cycle"/>
    <property type="evidence" value="ECO:0007669"/>
    <property type="project" value="InterPro"/>
</dbReference>
<keyword evidence="6" id="KW-1185">Reference proteome</keyword>
<proteinExistence type="inferred from homology"/>
<dbReference type="GO" id="GO:0005634">
    <property type="term" value="C:nucleus"/>
    <property type="evidence" value="ECO:0007669"/>
    <property type="project" value="InterPro"/>
</dbReference>
<evidence type="ECO:0000259" key="4">
    <source>
        <dbReference type="Pfam" id="PF02234"/>
    </source>
</evidence>
<feature type="region of interest" description="Disordered" evidence="3">
    <location>
        <begin position="128"/>
        <end position="165"/>
    </location>
</feature>
<organism evidence="5 6">
    <name type="scientific">Alosa alosa</name>
    <name type="common">allis shad</name>
    <dbReference type="NCBI Taxonomy" id="278164"/>
    <lineage>
        <taxon>Eukaryota</taxon>
        <taxon>Metazoa</taxon>
        <taxon>Chordata</taxon>
        <taxon>Craniata</taxon>
        <taxon>Vertebrata</taxon>
        <taxon>Euteleostomi</taxon>
        <taxon>Actinopterygii</taxon>
        <taxon>Neopterygii</taxon>
        <taxon>Teleostei</taxon>
        <taxon>Clupei</taxon>
        <taxon>Clupeiformes</taxon>
        <taxon>Clupeoidei</taxon>
        <taxon>Clupeidae</taxon>
        <taxon>Alosa</taxon>
    </lineage>
</organism>
<evidence type="ECO:0000256" key="1">
    <source>
        <dbReference type="ARBA" id="ARBA00006726"/>
    </source>
</evidence>
<dbReference type="InterPro" id="IPR003175">
    <property type="entry name" value="CDI_dom"/>
</dbReference>
<dbReference type="Gene3D" id="4.10.365.10">
    <property type="entry name" value="p27"/>
    <property type="match status" value="1"/>
</dbReference>
<dbReference type="GO" id="GO:0072331">
    <property type="term" value="P:signal transduction by p53 class mediator"/>
    <property type="evidence" value="ECO:0007669"/>
    <property type="project" value="InterPro"/>
</dbReference>
<evidence type="ECO:0000256" key="3">
    <source>
        <dbReference type="SAM" id="MobiDB-lite"/>
    </source>
</evidence>
<sequence>MSAQECLPVRLNTRKLHVGLWKALNVHVHKNRLMAMALSERDAEVPMEETRGRCGVRRNLFGPVDHQQLEQEFQRLLCMTVDTATRRWDFDFLSDRPSPGSTLQWEELRCQDVPAFYHSRVVKRAGSGRWRSEVGTSSSSSSTSSSSSSSPTHSSSEGNASPPLWNSRAMKRSFSALSVAMAPKHKQATITDFFTVRKRRRLHHKSMSRQ</sequence>
<dbReference type="Proteomes" id="UP000823561">
    <property type="component" value="Chromosome 17"/>
</dbReference>
<evidence type="ECO:0000256" key="2">
    <source>
        <dbReference type="ARBA" id="ARBA00023013"/>
    </source>
</evidence>
<accession>A0AAV6G198</accession>
<keyword evidence="2" id="KW-0649">Protein kinase inhibitor</keyword>
<name>A0AAV6G198_9TELE</name>
<dbReference type="PANTHER" id="PTHR46778:SF2">
    <property type="entry name" value="CYCLIN-DEPENDENT KINASE INHIBITOR DOMAIN-CONTAINING PROTEIN"/>
    <property type="match status" value="1"/>
</dbReference>
<dbReference type="Pfam" id="PF02234">
    <property type="entry name" value="CDI"/>
    <property type="match status" value="1"/>
</dbReference>
<dbReference type="InterPro" id="IPR044898">
    <property type="entry name" value="CDI_dom_sf"/>
</dbReference>
<gene>
    <name evidence="5" type="ORF">AALO_G00218120</name>
</gene>
<dbReference type="GO" id="GO:0004861">
    <property type="term" value="F:cyclin-dependent protein serine/threonine kinase inhibitor activity"/>
    <property type="evidence" value="ECO:0007669"/>
    <property type="project" value="InterPro"/>
</dbReference>
<protein>
    <recommendedName>
        <fullName evidence="4">Cyclin-dependent kinase inhibitor domain-containing protein</fullName>
    </recommendedName>
</protein>
<comment type="caution">
    <text evidence="5">The sequence shown here is derived from an EMBL/GenBank/DDBJ whole genome shotgun (WGS) entry which is preliminary data.</text>
</comment>
<dbReference type="PANTHER" id="PTHR46778">
    <property type="entry name" value="CYCLIN-DEPENDENT KINASE INHIBITOR 1-RELATED"/>
    <property type="match status" value="1"/>
</dbReference>
<reference evidence="5 6" key="1">
    <citation type="submission" date="2020-10" db="EMBL/GenBank/DDBJ databases">
        <title>Chromosome-scale genome assembly of the Allis shad, Alosa alosa.</title>
        <authorList>
            <person name="Margot Z."/>
            <person name="Christophe K."/>
            <person name="Cabau C."/>
            <person name="Louis A."/>
            <person name="Berthelot C."/>
            <person name="Parey E."/>
            <person name="Roest Crollius H."/>
            <person name="Montfort J."/>
            <person name="Robinson-Rechavi M."/>
            <person name="Bucao C."/>
            <person name="Bouchez O."/>
            <person name="Gislard M."/>
            <person name="Lluch J."/>
            <person name="Milhes M."/>
            <person name="Lampietro C."/>
            <person name="Lopez Roques C."/>
            <person name="Donnadieu C."/>
            <person name="Braasch I."/>
            <person name="Desvignes T."/>
            <person name="Postlethwait J."/>
            <person name="Bobe J."/>
            <person name="Guiguen Y."/>
        </authorList>
    </citation>
    <scope>NUCLEOTIDE SEQUENCE [LARGE SCALE GENOMIC DNA]</scope>
    <source>
        <strain evidence="5">M-15738</strain>
        <tissue evidence="5">Blood</tissue>
    </source>
</reference>